<evidence type="ECO:0000313" key="2">
    <source>
        <dbReference type="EMBL" id="NYJ21186.1"/>
    </source>
</evidence>
<accession>A0A7Z0J7E2</accession>
<dbReference type="AlphaFoldDB" id="A0A7Z0J7E2"/>
<reference evidence="2 3" key="1">
    <citation type="submission" date="2020-07" db="EMBL/GenBank/DDBJ databases">
        <title>Sequencing the genomes of 1000 actinobacteria strains.</title>
        <authorList>
            <person name="Klenk H.-P."/>
        </authorList>
    </citation>
    <scope>NUCLEOTIDE SEQUENCE [LARGE SCALE GENOMIC DNA]</scope>
    <source>
        <strain evidence="2 3">LI1</strain>
    </source>
</reference>
<dbReference type="Proteomes" id="UP000537260">
    <property type="component" value="Unassembled WGS sequence"/>
</dbReference>
<evidence type="ECO:0000313" key="3">
    <source>
        <dbReference type="Proteomes" id="UP000537260"/>
    </source>
</evidence>
<proteinExistence type="predicted"/>
<organism evidence="2 3">
    <name type="scientific">Glaciibacter psychrotolerans</name>
    <dbReference type="NCBI Taxonomy" id="670054"/>
    <lineage>
        <taxon>Bacteria</taxon>
        <taxon>Bacillati</taxon>
        <taxon>Actinomycetota</taxon>
        <taxon>Actinomycetes</taxon>
        <taxon>Micrococcales</taxon>
        <taxon>Microbacteriaceae</taxon>
        <taxon>Glaciibacter</taxon>
    </lineage>
</organism>
<dbReference type="Gene3D" id="3.90.1340.10">
    <property type="entry name" value="Phage tail collar domain"/>
    <property type="match status" value="1"/>
</dbReference>
<comment type="caution">
    <text evidence="2">The sequence shown here is derived from an EMBL/GenBank/DDBJ whole genome shotgun (WGS) entry which is preliminary data.</text>
</comment>
<feature type="domain" description="Phage tail collar" evidence="1">
    <location>
        <begin position="7"/>
        <end position="63"/>
    </location>
</feature>
<name>A0A7Z0J7E2_9MICO</name>
<dbReference type="InterPro" id="IPR011083">
    <property type="entry name" value="Phage_tail_collar_dom"/>
</dbReference>
<dbReference type="InterPro" id="IPR037053">
    <property type="entry name" value="Phage_tail_collar_dom_sf"/>
</dbReference>
<dbReference type="RefSeq" id="WP_179579827.1">
    <property type="nucleotide sequence ID" value="NZ_JACCFM010000001.1"/>
</dbReference>
<keyword evidence="3" id="KW-1185">Reference proteome</keyword>
<sequence>MSEQFLGEIRMMSFTFAPKNWALCNGQLLPISQNQALFSLLGTTYGGNGQTTFALPNLQERLPMHFDGGHPIGQNGGEAAHILTPAELPKHSHTLTAAANADSVDPTNGSLASPGKPAFAQNMSPNAAMASTAVGLTGANQAHENRPPYLTLTFAIAIVGIFPSRN</sequence>
<dbReference type="EMBL" id="JACCFM010000001">
    <property type="protein sequence ID" value="NYJ21186.1"/>
    <property type="molecule type" value="Genomic_DNA"/>
</dbReference>
<gene>
    <name evidence="2" type="ORF">HNR05_002977</name>
</gene>
<protein>
    <submittedName>
        <fullName evidence="2">Microcystin-dependent protein</fullName>
    </submittedName>
</protein>
<dbReference type="SUPFAM" id="SSF88874">
    <property type="entry name" value="Receptor-binding domain of short tail fibre protein gp12"/>
    <property type="match status" value="1"/>
</dbReference>
<dbReference type="Pfam" id="PF07484">
    <property type="entry name" value="Collar"/>
    <property type="match status" value="1"/>
</dbReference>
<evidence type="ECO:0000259" key="1">
    <source>
        <dbReference type="Pfam" id="PF07484"/>
    </source>
</evidence>